<keyword evidence="2" id="KW-1185">Reference proteome</keyword>
<proteinExistence type="predicted"/>
<dbReference type="Proteomes" id="UP000828048">
    <property type="component" value="Chromosome 2"/>
</dbReference>
<evidence type="ECO:0000313" key="1">
    <source>
        <dbReference type="EMBL" id="KAH7835519.1"/>
    </source>
</evidence>
<gene>
    <name evidence="1" type="ORF">Vadar_026875</name>
</gene>
<name>A0ACB7X4B2_9ERIC</name>
<evidence type="ECO:0000313" key="2">
    <source>
        <dbReference type="Proteomes" id="UP000828048"/>
    </source>
</evidence>
<sequence>MSTTSVKQLLTKYVTRDENDYVQDVARLLCLFLCHTVFFPIGTTVKWVHLQRVEELDKMMDYDWTGEIIKELMTSIRKYHREPRKATGCVMALLYWLCEHTTLTKAIHPDHPSGIVKWNLLALVAKVKKTCLKDLKRKQVVTVLEDEPGMDPSEVPVGYVNIQDDKEVDESSEQPPSHNDYASKGDVHRVDEAMAAPFDNNISADVGHPVSTAHGFKSPEECELSGIKLNDEYGSFLEHDGGPSIFDNGWKLRELQEKISNMEEDVKVRNEMHAMEMKKKDDLIASMNETILELLAEND</sequence>
<comment type="caution">
    <text evidence="1">The sequence shown here is derived from an EMBL/GenBank/DDBJ whole genome shotgun (WGS) entry which is preliminary data.</text>
</comment>
<protein>
    <submittedName>
        <fullName evidence="1">Uncharacterized protein</fullName>
    </submittedName>
</protein>
<organism evidence="1 2">
    <name type="scientific">Vaccinium darrowii</name>
    <dbReference type="NCBI Taxonomy" id="229202"/>
    <lineage>
        <taxon>Eukaryota</taxon>
        <taxon>Viridiplantae</taxon>
        <taxon>Streptophyta</taxon>
        <taxon>Embryophyta</taxon>
        <taxon>Tracheophyta</taxon>
        <taxon>Spermatophyta</taxon>
        <taxon>Magnoliopsida</taxon>
        <taxon>eudicotyledons</taxon>
        <taxon>Gunneridae</taxon>
        <taxon>Pentapetalae</taxon>
        <taxon>asterids</taxon>
        <taxon>Ericales</taxon>
        <taxon>Ericaceae</taxon>
        <taxon>Vaccinioideae</taxon>
        <taxon>Vaccinieae</taxon>
        <taxon>Vaccinium</taxon>
    </lineage>
</organism>
<reference evidence="1 2" key="1">
    <citation type="journal article" date="2021" name="Hortic Res">
        <title>High-quality reference genome and annotation aids understanding of berry development for evergreen blueberry (Vaccinium darrowii).</title>
        <authorList>
            <person name="Yu J."/>
            <person name="Hulse-Kemp A.M."/>
            <person name="Babiker E."/>
            <person name="Staton M."/>
        </authorList>
    </citation>
    <scope>NUCLEOTIDE SEQUENCE [LARGE SCALE GENOMIC DNA]</scope>
    <source>
        <strain evidence="2">cv. NJ 8807/NJ 8810</strain>
        <tissue evidence="1">Young leaf</tissue>
    </source>
</reference>
<dbReference type="EMBL" id="CM037152">
    <property type="protein sequence ID" value="KAH7835519.1"/>
    <property type="molecule type" value="Genomic_DNA"/>
</dbReference>
<accession>A0ACB7X4B2</accession>